<dbReference type="EMBL" id="OU895879">
    <property type="protein sequence ID" value="CAG9809928.1"/>
    <property type="molecule type" value="Genomic_DNA"/>
</dbReference>
<evidence type="ECO:0000256" key="12">
    <source>
        <dbReference type="ARBA" id="ARBA00022833"/>
    </source>
</evidence>
<gene>
    <name evidence="27" type="ORF">CHIRRI_LOCUS12747</name>
</gene>
<keyword evidence="18" id="KW-0325">Glycoprotein</keyword>
<dbReference type="InterPro" id="IPR024571">
    <property type="entry name" value="ERAP1-like_C_dom"/>
</dbReference>
<dbReference type="PANTHER" id="PTHR11533">
    <property type="entry name" value="PROTEASE M1 ZINC METALLOPROTEASE"/>
    <property type="match status" value="1"/>
</dbReference>
<keyword evidence="9 21" id="KW-0479">Metal-binding</keyword>
<dbReference type="FunFam" id="1.10.390.10:FF:000016">
    <property type="entry name" value="Glutamyl aminopeptidase"/>
    <property type="match status" value="1"/>
</dbReference>
<keyword evidence="6" id="KW-0336">GPI-anchor</keyword>
<evidence type="ECO:0000256" key="13">
    <source>
        <dbReference type="ARBA" id="ARBA00022968"/>
    </source>
</evidence>
<dbReference type="InterPro" id="IPR034016">
    <property type="entry name" value="M1_APN-typ"/>
</dbReference>
<keyword evidence="12 21" id="KW-0862">Zinc</keyword>
<dbReference type="FunFam" id="1.25.50.20:FF:000001">
    <property type="entry name" value="Aminopeptidase"/>
    <property type="match status" value="1"/>
</dbReference>
<dbReference type="Gene3D" id="2.60.40.1730">
    <property type="entry name" value="tricorn interacting facor f3 domain"/>
    <property type="match status" value="1"/>
</dbReference>
<evidence type="ECO:0000256" key="11">
    <source>
        <dbReference type="ARBA" id="ARBA00022801"/>
    </source>
</evidence>
<dbReference type="CDD" id="cd09601">
    <property type="entry name" value="M1_APN-Q_like"/>
    <property type="match status" value="1"/>
</dbReference>
<dbReference type="GO" id="GO:0006508">
    <property type="term" value="P:proteolysis"/>
    <property type="evidence" value="ECO:0007669"/>
    <property type="project" value="UniProtKB-KW"/>
</dbReference>
<evidence type="ECO:0000256" key="7">
    <source>
        <dbReference type="ARBA" id="ARBA00022670"/>
    </source>
</evidence>
<keyword evidence="11 23" id="KW-0378">Hydrolase</keyword>
<dbReference type="Gene3D" id="2.60.40.1910">
    <property type="match status" value="1"/>
</dbReference>
<evidence type="ECO:0000256" key="14">
    <source>
        <dbReference type="ARBA" id="ARBA00022989"/>
    </source>
</evidence>
<dbReference type="OrthoDB" id="510539at2759"/>
<dbReference type="GO" id="GO:0005886">
    <property type="term" value="C:plasma membrane"/>
    <property type="evidence" value="ECO:0007669"/>
    <property type="project" value="UniProtKB-SubCell"/>
</dbReference>
<reference evidence="27" key="2">
    <citation type="submission" date="2022-10" db="EMBL/GenBank/DDBJ databases">
        <authorList>
            <consortium name="ENA_rothamsted_submissions"/>
            <consortium name="culmorum"/>
            <person name="King R."/>
        </authorList>
    </citation>
    <scope>NUCLEOTIDE SEQUENCE</scope>
</reference>
<protein>
    <recommendedName>
        <fullName evidence="23">Aminopeptidase</fullName>
        <ecNumber evidence="23">3.4.11.-</ecNumber>
    </recommendedName>
</protein>
<dbReference type="GO" id="GO:0042277">
    <property type="term" value="F:peptide binding"/>
    <property type="evidence" value="ECO:0007669"/>
    <property type="project" value="TreeGrafter"/>
</dbReference>
<dbReference type="SUPFAM" id="SSF55486">
    <property type="entry name" value="Metalloproteases ('zincins'), catalytic domain"/>
    <property type="match status" value="1"/>
</dbReference>
<feature type="site" description="Transition state stabilizer" evidence="22">
    <location>
        <position position="492"/>
    </location>
</feature>
<organism evidence="27 28">
    <name type="scientific">Chironomus riparius</name>
    <dbReference type="NCBI Taxonomy" id="315576"/>
    <lineage>
        <taxon>Eukaryota</taxon>
        <taxon>Metazoa</taxon>
        <taxon>Ecdysozoa</taxon>
        <taxon>Arthropoda</taxon>
        <taxon>Hexapoda</taxon>
        <taxon>Insecta</taxon>
        <taxon>Pterygota</taxon>
        <taxon>Neoptera</taxon>
        <taxon>Endopterygota</taxon>
        <taxon>Diptera</taxon>
        <taxon>Nematocera</taxon>
        <taxon>Chironomoidea</taxon>
        <taxon>Chironomidae</taxon>
        <taxon>Chironominae</taxon>
        <taxon>Chironomus</taxon>
    </lineage>
</organism>
<evidence type="ECO:0000313" key="28">
    <source>
        <dbReference type="Proteomes" id="UP001153620"/>
    </source>
</evidence>
<feature type="binding site" evidence="21">
    <location>
        <position position="429"/>
    </location>
    <ligand>
        <name>Zn(2+)</name>
        <dbReference type="ChEBI" id="CHEBI:29105"/>
        <note>catalytic</note>
    </ligand>
</feature>
<evidence type="ECO:0000256" key="19">
    <source>
        <dbReference type="ARBA" id="ARBA00023288"/>
    </source>
</evidence>
<dbReference type="Gene3D" id="1.25.50.20">
    <property type="match status" value="1"/>
</dbReference>
<dbReference type="AlphaFoldDB" id="A0A9N9S315"/>
<evidence type="ECO:0000256" key="20">
    <source>
        <dbReference type="PIRSR" id="PIRSR634016-1"/>
    </source>
</evidence>
<dbReference type="InterPro" id="IPR001930">
    <property type="entry name" value="Peptidase_M1"/>
</dbReference>
<evidence type="ECO:0000256" key="10">
    <source>
        <dbReference type="ARBA" id="ARBA00022729"/>
    </source>
</evidence>
<dbReference type="InterPro" id="IPR050344">
    <property type="entry name" value="Peptidase_M1_aminopeptidases"/>
</dbReference>
<dbReference type="EC" id="3.4.11.-" evidence="23"/>
<dbReference type="Proteomes" id="UP001153620">
    <property type="component" value="Chromosome 3"/>
</dbReference>
<evidence type="ECO:0000256" key="23">
    <source>
        <dbReference type="RuleBase" id="RU364040"/>
    </source>
</evidence>
<evidence type="ECO:0000259" key="26">
    <source>
        <dbReference type="Pfam" id="PF17900"/>
    </source>
</evidence>
<comment type="similarity">
    <text evidence="4 23">Belongs to the peptidase M1 family.</text>
</comment>
<evidence type="ECO:0000256" key="17">
    <source>
        <dbReference type="ARBA" id="ARBA00023157"/>
    </source>
</evidence>
<sequence length="991" mass="114711">MRDTFNMEHSRHPDSYDIKKPFMKLSRMTFLMLLVIFICSLIAVALLVYNFAVCPQDESVRTCGSQYHNQFNSNVLPTSILPVEDGDAEPIVYKDVRLPRSMKPMAYDIVIAPDFSGENFTFKGDVAVEIQVDQSCTNISIHSWTLKINRNHTSIKVLNDNGEGTDEEITVKNQYFIDEKQFLVIETNEVLEAGKKYLIKLKYVGQIIDNLQGFYKSSYTVDNQTKWLASTQFQATDARRAFPCFDEPEFKATFKITLGRPKSMITLSNMPLEKTVQQIDRVPAPTKDYVFDIYQESVKMSTYLVAFVVCDFKNNSDGNVGVWARADAVQSTDYALSIAPKILKFLEGFFGVKYPLPKTDLIAIPDFAFGAMENFGLITFRETAMLYDEGVSAIGKKMTVAAVVSHEIAHQWFGNLVTPHWWSDLWLNEGFATFMEHIIVDHIEPTWKSKDLFVVNELHQVFSLDALISSHKISIEVQNPDQINEIFDSISYSKGASLIRSMENFLTMDVFKRGLSNYLKEFSFQTATQNDLWHALTLEAVSSGVLSANMSVKEIMDGWTLQTGLPLLTVTRNYENNEMKLEQKRFILIESNSTEVLKLNTEMDQLWFIPISYTTKRELDFENTKPSYWMKAKKSITINQDIDNTEWIIFNPQVAHYYRVNYDAENWKLITKHLNDPQHYNEISQANRAQLMDDAMNLARADILDYSVAMDLTKYLKHEIDYVPWKTAISNLFYIDSMLIRMPDYHLMKQYFTTRIENIYNQLGFEDRGDILQKMSRHEILRAACHLGNRDCIANSIREYHLWKMEANPDINNPISPNLKLIVYCTAIRHGDHEDWDFAWDRFLNTSMSSEKELLLQALGCTREPWLLSRYLERSLENEAIRKQDTFRVFSSVSSNVWGQPIAFNFIKNNWKRLRQHFGLGSPMSTLNSLIKFVTKRMTDPNQLDDLKRFDDKELKAGRSLKQAIEQAEANIAWLNKNHKKIVDWLKVNLD</sequence>
<dbReference type="PRINTS" id="PR00756">
    <property type="entry name" value="ALADIPTASE"/>
</dbReference>
<dbReference type="GO" id="GO:0098552">
    <property type="term" value="C:side of membrane"/>
    <property type="evidence" value="ECO:0007669"/>
    <property type="project" value="UniProtKB-KW"/>
</dbReference>
<dbReference type="InterPro" id="IPR027268">
    <property type="entry name" value="Peptidase_M4/M1_CTD_sf"/>
</dbReference>
<evidence type="ECO:0000256" key="5">
    <source>
        <dbReference type="ARBA" id="ARBA00022475"/>
    </source>
</evidence>
<keyword evidence="19" id="KW-0449">Lipoprotein</keyword>
<evidence type="ECO:0000256" key="8">
    <source>
        <dbReference type="ARBA" id="ARBA00022692"/>
    </source>
</evidence>
<evidence type="ECO:0000256" key="22">
    <source>
        <dbReference type="PIRSR" id="PIRSR634016-4"/>
    </source>
</evidence>
<evidence type="ECO:0000256" key="15">
    <source>
        <dbReference type="ARBA" id="ARBA00023049"/>
    </source>
</evidence>
<feature type="domain" description="ERAP1-like C-terminal" evidence="25">
    <location>
        <begin position="647"/>
        <end position="969"/>
    </location>
</feature>
<dbReference type="InterPro" id="IPR014782">
    <property type="entry name" value="Peptidase_M1_dom"/>
</dbReference>
<dbReference type="InterPro" id="IPR045357">
    <property type="entry name" value="Aminopeptidase_N-like_N"/>
</dbReference>
<dbReference type="Pfam" id="PF17900">
    <property type="entry name" value="Peptidase_M1_N"/>
    <property type="match status" value="1"/>
</dbReference>
<evidence type="ECO:0000256" key="16">
    <source>
        <dbReference type="ARBA" id="ARBA00023136"/>
    </source>
</evidence>
<dbReference type="GO" id="GO:0005615">
    <property type="term" value="C:extracellular space"/>
    <property type="evidence" value="ECO:0007669"/>
    <property type="project" value="TreeGrafter"/>
</dbReference>
<keyword evidence="13" id="KW-0735">Signal-anchor</keyword>
<keyword evidence="8 23" id="KW-0812">Transmembrane</keyword>
<evidence type="ECO:0000256" key="18">
    <source>
        <dbReference type="ARBA" id="ARBA00023180"/>
    </source>
</evidence>
<reference evidence="27" key="1">
    <citation type="submission" date="2022-01" db="EMBL/GenBank/DDBJ databases">
        <authorList>
            <person name="King R."/>
        </authorList>
    </citation>
    <scope>NUCLEOTIDE SEQUENCE</scope>
</reference>
<feature type="domain" description="Aminopeptidase N-like N-terminal" evidence="26">
    <location>
        <begin position="103"/>
        <end position="304"/>
    </location>
</feature>
<evidence type="ECO:0000256" key="3">
    <source>
        <dbReference type="ARBA" id="ARBA00004609"/>
    </source>
</evidence>
<evidence type="ECO:0000256" key="9">
    <source>
        <dbReference type="ARBA" id="ARBA00022723"/>
    </source>
</evidence>
<name>A0A9N9S315_9DIPT</name>
<dbReference type="GO" id="GO:0070006">
    <property type="term" value="F:metalloaminopeptidase activity"/>
    <property type="evidence" value="ECO:0007669"/>
    <property type="project" value="TreeGrafter"/>
</dbReference>
<dbReference type="FunFam" id="2.60.40.1730:FF:000012">
    <property type="entry name" value="Aminopeptidase N"/>
    <property type="match status" value="1"/>
</dbReference>
<comment type="cofactor">
    <cofactor evidence="21 23">
        <name>Zn(2+)</name>
        <dbReference type="ChEBI" id="CHEBI:29105"/>
    </cofactor>
    <text evidence="21 23">Binds 1 zinc ion per subunit.</text>
</comment>
<dbReference type="Pfam" id="PF11838">
    <property type="entry name" value="ERAP1_C"/>
    <property type="match status" value="1"/>
</dbReference>
<dbReference type="GO" id="GO:0016285">
    <property type="term" value="F:alanyl aminopeptidase activity"/>
    <property type="evidence" value="ECO:0007669"/>
    <property type="project" value="UniProtKB-EC"/>
</dbReference>
<keyword evidence="5" id="KW-1003">Cell membrane</keyword>
<dbReference type="GO" id="GO:0005737">
    <property type="term" value="C:cytoplasm"/>
    <property type="evidence" value="ECO:0007669"/>
    <property type="project" value="TreeGrafter"/>
</dbReference>
<evidence type="ECO:0000259" key="25">
    <source>
        <dbReference type="Pfam" id="PF11838"/>
    </source>
</evidence>
<keyword evidence="14 23" id="KW-1133">Transmembrane helix</keyword>
<feature type="domain" description="Peptidase M1 membrane alanine aminopeptidase" evidence="24">
    <location>
        <begin position="334"/>
        <end position="559"/>
    </location>
</feature>
<dbReference type="PANTHER" id="PTHR11533:SF294">
    <property type="entry name" value="THYROTROPIN-RELEASING HORMONE-DEGRADING ECTOENZYME"/>
    <property type="match status" value="1"/>
</dbReference>
<keyword evidence="23" id="KW-0031">Aminopeptidase</keyword>
<accession>A0A9N9S315</accession>
<feature type="binding site" evidence="21">
    <location>
        <position position="410"/>
    </location>
    <ligand>
        <name>Zn(2+)</name>
        <dbReference type="ChEBI" id="CHEBI:29105"/>
        <note>catalytic</note>
    </ligand>
</feature>
<evidence type="ECO:0000256" key="2">
    <source>
        <dbReference type="ARBA" id="ARBA00004606"/>
    </source>
</evidence>
<evidence type="ECO:0000256" key="21">
    <source>
        <dbReference type="PIRSR" id="PIRSR634016-3"/>
    </source>
</evidence>
<proteinExistence type="inferred from homology"/>
<evidence type="ECO:0000313" key="27">
    <source>
        <dbReference type="EMBL" id="CAG9809928.1"/>
    </source>
</evidence>
<dbReference type="Gene3D" id="1.10.390.10">
    <property type="entry name" value="Neutral Protease Domain 2"/>
    <property type="match status" value="1"/>
</dbReference>
<dbReference type="SUPFAM" id="SSF63737">
    <property type="entry name" value="Leukotriene A4 hydrolase N-terminal domain"/>
    <property type="match status" value="1"/>
</dbReference>
<evidence type="ECO:0000256" key="1">
    <source>
        <dbReference type="ARBA" id="ARBA00000098"/>
    </source>
</evidence>
<dbReference type="Pfam" id="PF01433">
    <property type="entry name" value="Peptidase_M1"/>
    <property type="match status" value="1"/>
</dbReference>
<keyword evidence="16 23" id="KW-0472">Membrane</keyword>
<dbReference type="FunFam" id="2.60.40.1910:FF:000008">
    <property type="entry name" value="Aminopeptidase"/>
    <property type="match status" value="1"/>
</dbReference>
<feature type="active site" description="Proton acceptor" evidence="20">
    <location>
        <position position="407"/>
    </location>
</feature>
<evidence type="ECO:0000259" key="24">
    <source>
        <dbReference type="Pfam" id="PF01433"/>
    </source>
</evidence>
<dbReference type="GO" id="GO:0043171">
    <property type="term" value="P:peptide catabolic process"/>
    <property type="evidence" value="ECO:0007669"/>
    <property type="project" value="TreeGrafter"/>
</dbReference>
<dbReference type="GO" id="GO:0008270">
    <property type="term" value="F:zinc ion binding"/>
    <property type="evidence" value="ECO:0007669"/>
    <property type="project" value="UniProtKB-UniRule"/>
</dbReference>
<evidence type="ECO:0000256" key="6">
    <source>
        <dbReference type="ARBA" id="ARBA00022622"/>
    </source>
</evidence>
<keyword evidence="15 23" id="KW-0482">Metalloprotease</keyword>
<dbReference type="InterPro" id="IPR042097">
    <property type="entry name" value="Aminopeptidase_N-like_N_sf"/>
</dbReference>
<feature type="transmembrane region" description="Helical" evidence="23">
    <location>
        <begin position="29"/>
        <end position="52"/>
    </location>
</feature>
<keyword evidence="7 23" id="KW-0645">Protease</keyword>
<keyword evidence="28" id="KW-1185">Reference proteome</keyword>
<comment type="catalytic activity">
    <reaction evidence="1">
        <text>Release of an N-terminal amino acid, Xaa-|-Yaa- from a peptide, amide or arylamide. Xaa is preferably Ala, but may be most amino acids including Pro (slow action). When a terminal hydrophobic residue is followed by a prolyl residue, the two may be released as an intact Xaa-Pro dipeptide.</text>
        <dbReference type="EC" id="3.4.11.2"/>
    </reaction>
</comment>
<keyword evidence="10" id="KW-0732">Signal</keyword>
<keyword evidence="17" id="KW-1015">Disulfide bond</keyword>
<comment type="subcellular location">
    <subcellularLocation>
        <location evidence="3">Cell membrane</location>
        <topology evidence="3">Lipid-anchor</topology>
        <topology evidence="3">GPI-anchor</topology>
    </subcellularLocation>
    <subcellularLocation>
        <location evidence="2">Membrane</location>
        <topology evidence="2">Single-pass type II membrane protein</topology>
    </subcellularLocation>
</comment>
<evidence type="ECO:0000256" key="4">
    <source>
        <dbReference type="ARBA" id="ARBA00010136"/>
    </source>
</evidence>
<feature type="binding site" evidence="21">
    <location>
        <position position="406"/>
    </location>
    <ligand>
        <name>Zn(2+)</name>
        <dbReference type="ChEBI" id="CHEBI:29105"/>
        <note>catalytic</note>
    </ligand>
</feature>